<accession>A0ABY8MJ64</accession>
<sequence length="305" mass="34633">MNARFPASEQALADSRENIPRLLRLDELQPPLDLRSGSYRSRDDIPQKFPQHKASSVLAGLSMFRNYMKVVERDRAAARRGEYSDFLWGYSGLELTRLFEMYGARFCIEGLEQLQPWLSRPEREKGKVVFAVNHMSSLETMTLGGYITPYMPTTFVVKSALAGGYFAPLICSRPYVALERKNPLKDLETVLREGCEILQGGRSVIVFPQGTREEGQFSRSRFNSIAARLAAKADAALVPVALRTDFWSRSRQKWTQYIPLLHPEREVHFAFGPPLAVTGRGKEAQNRAVEFISDKMRQWGVPVLD</sequence>
<keyword evidence="3 5" id="KW-0012">Acyltransferase</keyword>
<protein>
    <submittedName>
        <fullName evidence="5">Lysophospholipid acyltransferase family protein</fullName>
    </submittedName>
</protein>
<evidence type="ECO:0000313" key="5">
    <source>
        <dbReference type="EMBL" id="WGK70052.1"/>
    </source>
</evidence>
<organism evidence="5 6">
    <name type="scientific">Candidatus Haliotispira prima</name>
    <dbReference type="NCBI Taxonomy" id="3034016"/>
    <lineage>
        <taxon>Bacteria</taxon>
        <taxon>Pseudomonadati</taxon>
        <taxon>Spirochaetota</taxon>
        <taxon>Spirochaetia</taxon>
        <taxon>Spirochaetales</taxon>
        <taxon>Spirochaetaceae</taxon>
        <taxon>Candidatus Haliotispira</taxon>
    </lineage>
</organism>
<keyword evidence="2" id="KW-0808">Transferase</keyword>
<evidence type="ECO:0000256" key="2">
    <source>
        <dbReference type="ARBA" id="ARBA00022679"/>
    </source>
</evidence>
<evidence type="ECO:0000313" key="6">
    <source>
        <dbReference type="Proteomes" id="UP001228690"/>
    </source>
</evidence>
<evidence type="ECO:0000256" key="1">
    <source>
        <dbReference type="ARBA" id="ARBA00005189"/>
    </source>
</evidence>
<reference evidence="5 6" key="1">
    <citation type="submission" date="2023-04" db="EMBL/GenBank/DDBJ databases">
        <title>Spirochaete genome identified in red abalone sample constitutes a novel genus.</title>
        <authorList>
            <person name="Sharma S.P."/>
            <person name="Purcell C.M."/>
            <person name="Hyde J.R."/>
            <person name="Severin A.J."/>
        </authorList>
    </citation>
    <scope>NUCLEOTIDE SEQUENCE [LARGE SCALE GENOMIC DNA]</scope>
    <source>
        <strain evidence="5 6">SP-2023</strain>
    </source>
</reference>
<name>A0ABY8MJ64_9SPIO</name>
<dbReference type="GO" id="GO:0016746">
    <property type="term" value="F:acyltransferase activity"/>
    <property type="evidence" value="ECO:0007669"/>
    <property type="project" value="UniProtKB-KW"/>
</dbReference>
<dbReference type="EMBL" id="CP123443">
    <property type="protein sequence ID" value="WGK70052.1"/>
    <property type="molecule type" value="Genomic_DNA"/>
</dbReference>
<gene>
    <name evidence="5" type="ORF">P0082_04110</name>
</gene>
<keyword evidence="6" id="KW-1185">Reference proteome</keyword>
<dbReference type="PANTHER" id="PTHR10434:SF40">
    <property type="entry name" value="1-ACYL-SN-GLYCEROL-3-PHOSPHATE ACYLTRANSFERASE"/>
    <property type="match status" value="1"/>
</dbReference>
<dbReference type="CDD" id="cd07989">
    <property type="entry name" value="LPLAT_AGPAT-like"/>
    <property type="match status" value="1"/>
</dbReference>
<dbReference type="SUPFAM" id="SSF69593">
    <property type="entry name" value="Glycerol-3-phosphate (1)-acyltransferase"/>
    <property type="match status" value="1"/>
</dbReference>
<comment type="pathway">
    <text evidence="1">Lipid metabolism.</text>
</comment>
<dbReference type="PANTHER" id="PTHR10434">
    <property type="entry name" value="1-ACYL-SN-GLYCEROL-3-PHOSPHATE ACYLTRANSFERASE"/>
    <property type="match status" value="1"/>
</dbReference>
<dbReference type="RefSeq" id="WP_326928258.1">
    <property type="nucleotide sequence ID" value="NZ_CP123443.1"/>
</dbReference>
<evidence type="ECO:0000259" key="4">
    <source>
        <dbReference type="SMART" id="SM00563"/>
    </source>
</evidence>
<proteinExistence type="predicted"/>
<dbReference type="InterPro" id="IPR002123">
    <property type="entry name" value="Plipid/glycerol_acylTrfase"/>
</dbReference>
<evidence type="ECO:0000256" key="3">
    <source>
        <dbReference type="ARBA" id="ARBA00023315"/>
    </source>
</evidence>
<dbReference type="Pfam" id="PF01553">
    <property type="entry name" value="Acyltransferase"/>
    <property type="match status" value="1"/>
</dbReference>
<dbReference type="Proteomes" id="UP001228690">
    <property type="component" value="Chromosome"/>
</dbReference>
<dbReference type="SMART" id="SM00563">
    <property type="entry name" value="PlsC"/>
    <property type="match status" value="1"/>
</dbReference>
<feature type="domain" description="Phospholipid/glycerol acyltransferase" evidence="4">
    <location>
        <begin position="128"/>
        <end position="245"/>
    </location>
</feature>